<organism evidence="10 11">
    <name type="scientific">Polypterus senegalus</name>
    <name type="common">Senegal bichir</name>
    <dbReference type="NCBI Taxonomy" id="55291"/>
    <lineage>
        <taxon>Eukaryota</taxon>
        <taxon>Metazoa</taxon>
        <taxon>Chordata</taxon>
        <taxon>Craniata</taxon>
        <taxon>Vertebrata</taxon>
        <taxon>Euteleostomi</taxon>
        <taxon>Actinopterygii</taxon>
        <taxon>Polypteriformes</taxon>
        <taxon>Polypteridae</taxon>
        <taxon>Polypterus</taxon>
    </lineage>
</organism>
<dbReference type="PROSITE" id="PS00022">
    <property type="entry name" value="EGF_1"/>
    <property type="match status" value="1"/>
</dbReference>
<accession>A0A8X7XI48</accession>
<evidence type="ECO:0000256" key="2">
    <source>
        <dbReference type="ARBA" id="ARBA00022525"/>
    </source>
</evidence>
<feature type="domain" description="EGF-like" evidence="9">
    <location>
        <begin position="112"/>
        <end position="152"/>
    </location>
</feature>
<proteinExistence type="predicted"/>
<evidence type="ECO:0000256" key="1">
    <source>
        <dbReference type="ARBA" id="ARBA00004239"/>
    </source>
</evidence>
<keyword evidence="8" id="KW-1133">Transmembrane helix</keyword>
<keyword evidence="8" id="KW-0812">Transmembrane</keyword>
<dbReference type="InterPro" id="IPR009057">
    <property type="entry name" value="Homeodomain-like_sf"/>
</dbReference>
<dbReference type="GO" id="GO:0008284">
    <property type="term" value="P:positive regulation of cell population proliferation"/>
    <property type="evidence" value="ECO:0007669"/>
    <property type="project" value="TreeGrafter"/>
</dbReference>
<keyword evidence="6" id="KW-0497">Mitogen</keyword>
<keyword evidence="8" id="KW-0472">Membrane</keyword>
<keyword evidence="3 7" id="KW-0245">EGF-like domain</keyword>
<evidence type="ECO:0000256" key="8">
    <source>
        <dbReference type="SAM" id="Phobius"/>
    </source>
</evidence>
<comment type="caution">
    <text evidence="10">The sequence shown here is derived from an EMBL/GenBank/DDBJ whole genome shotgun (WGS) entry which is preliminary data.</text>
</comment>
<dbReference type="PROSITE" id="PS01186">
    <property type="entry name" value="EGF_2"/>
    <property type="match status" value="1"/>
</dbReference>
<dbReference type="AlphaFoldDB" id="A0A8X7XI48"/>
<comment type="caution">
    <text evidence="7">Lacks conserved residue(s) required for the propagation of feature annotation.</text>
</comment>
<evidence type="ECO:0000256" key="5">
    <source>
        <dbReference type="ARBA" id="ARBA00023157"/>
    </source>
</evidence>
<keyword evidence="5 7" id="KW-1015">Disulfide bond</keyword>
<keyword evidence="4" id="KW-0339">Growth factor</keyword>
<dbReference type="Gene3D" id="1.10.10.10">
    <property type="entry name" value="Winged helix-like DNA-binding domain superfamily/Winged helix DNA-binding domain"/>
    <property type="match status" value="1"/>
</dbReference>
<dbReference type="Gene3D" id="2.10.25.10">
    <property type="entry name" value="Laminin"/>
    <property type="match status" value="1"/>
</dbReference>
<dbReference type="SUPFAM" id="SSF46689">
    <property type="entry name" value="Homeodomain-like"/>
    <property type="match status" value="1"/>
</dbReference>
<comment type="subcellular location">
    <subcellularLocation>
        <location evidence="1">Secreted</location>
        <location evidence="1">Extracellular space</location>
    </subcellularLocation>
</comment>
<reference evidence="10 11" key="1">
    <citation type="journal article" date="2021" name="Cell">
        <title>Tracing the genetic footprints of vertebrate landing in non-teleost ray-finned fishes.</title>
        <authorList>
            <person name="Bi X."/>
            <person name="Wang K."/>
            <person name="Yang L."/>
            <person name="Pan H."/>
            <person name="Jiang H."/>
            <person name="Wei Q."/>
            <person name="Fang M."/>
            <person name="Yu H."/>
            <person name="Zhu C."/>
            <person name="Cai Y."/>
            <person name="He Y."/>
            <person name="Gan X."/>
            <person name="Zeng H."/>
            <person name="Yu D."/>
            <person name="Zhu Y."/>
            <person name="Jiang H."/>
            <person name="Qiu Q."/>
            <person name="Yang H."/>
            <person name="Zhang Y.E."/>
            <person name="Wang W."/>
            <person name="Zhu M."/>
            <person name="He S."/>
            <person name="Zhang G."/>
        </authorList>
    </citation>
    <scope>NUCLEOTIDE SEQUENCE [LARGE SCALE GENOMIC DNA]</scope>
    <source>
        <strain evidence="10">Bchr_013</strain>
    </source>
</reference>
<dbReference type="GO" id="GO:0007173">
    <property type="term" value="P:epidermal growth factor receptor signaling pathway"/>
    <property type="evidence" value="ECO:0007669"/>
    <property type="project" value="TreeGrafter"/>
</dbReference>
<evidence type="ECO:0000313" key="11">
    <source>
        <dbReference type="Proteomes" id="UP000886611"/>
    </source>
</evidence>
<evidence type="ECO:0000256" key="6">
    <source>
        <dbReference type="ARBA" id="ARBA00023246"/>
    </source>
</evidence>
<dbReference type="SMART" id="SM00181">
    <property type="entry name" value="EGF"/>
    <property type="match status" value="1"/>
</dbReference>
<feature type="disulfide bond" evidence="7">
    <location>
        <begin position="142"/>
        <end position="151"/>
    </location>
</feature>
<dbReference type="InterPro" id="IPR000742">
    <property type="entry name" value="EGF"/>
</dbReference>
<dbReference type="Proteomes" id="UP000886611">
    <property type="component" value="Unassembled WGS sequence"/>
</dbReference>
<dbReference type="SUPFAM" id="SSF57196">
    <property type="entry name" value="EGF/Laminin"/>
    <property type="match status" value="1"/>
</dbReference>
<dbReference type="GO" id="GO:0005615">
    <property type="term" value="C:extracellular space"/>
    <property type="evidence" value="ECO:0007669"/>
    <property type="project" value="UniProtKB-ARBA"/>
</dbReference>
<keyword evidence="11" id="KW-1185">Reference proteome</keyword>
<feature type="transmembrane region" description="Helical" evidence="8">
    <location>
        <begin position="169"/>
        <end position="190"/>
    </location>
</feature>
<dbReference type="PRINTS" id="PR00009">
    <property type="entry name" value="EGFTGF"/>
</dbReference>
<dbReference type="GO" id="GO:0005154">
    <property type="term" value="F:epidermal growth factor receptor binding"/>
    <property type="evidence" value="ECO:0007669"/>
    <property type="project" value="TreeGrafter"/>
</dbReference>
<feature type="non-terminal residue" evidence="10">
    <location>
        <position position="1"/>
    </location>
</feature>
<dbReference type="InterPro" id="IPR036388">
    <property type="entry name" value="WH-like_DNA-bd_sf"/>
</dbReference>
<sequence>MSKDTSRGRGKDVSLFEKGQIIGMHHAEKTSKEISETTTIELRTVQRIIKNWKDSGDPSSSRMKCGQKKILNDRDQRSLKRLVKSNRRKTTVELRSMFNSESPPQAAAFRSHFDDCPDSHSQFCFHGTCRFLVLEDTPACVCHPGFIGMRCEHADLLAVVATNQKQQTIATLAVVSVVGCVLLILLLVLFQ</sequence>
<dbReference type="GO" id="GO:0051781">
    <property type="term" value="P:positive regulation of cell division"/>
    <property type="evidence" value="ECO:0007669"/>
    <property type="project" value="UniProtKB-KW"/>
</dbReference>
<evidence type="ECO:0000313" key="10">
    <source>
        <dbReference type="EMBL" id="KAG2469515.1"/>
    </source>
</evidence>
<dbReference type="FunFam" id="2.10.25.10:FF:000182">
    <property type="entry name" value="Protransforming growth factor alpha"/>
    <property type="match status" value="1"/>
</dbReference>
<dbReference type="EMBL" id="JAATIS010000220">
    <property type="protein sequence ID" value="KAG2469515.1"/>
    <property type="molecule type" value="Genomic_DNA"/>
</dbReference>
<keyword evidence="2" id="KW-0964">Secreted</keyword>
<gene>
    <name evidence="10" type="primary">Tgfa</name>
    <name evidence="10" type="ORF">GTO96_0004155</name>
</gene>
<dbReference type="GO" id="GO:0008083">
    <property type="term" value="F:growth factor activity"/>
    <property type="evidence" value="ECO:0007669"/>
    <property type="project" value="UniProtKB-KW"/>
</dbReference>
<feature type="non-terminal residue" evidence="10">
    <location>
        <position position="191"/>
    </location>
</feature>
<dbReference type="PROSITE" id="PS50026">
    <property type="entry name" value="EGF_3"/>
    <property type="match status" value="1"/>
</dbReference>
<evidence type="ECO:0000256" key="4">
    <source>
        <dbReference type="ARBA" id="ARBA00023030"/>
    </source>
</evidence>
<name>A0A8X7XI48_POLSE</name>
<dbReference type="GO" id="GO:0045840">
    <property type="term" value="P:positive regulation of mitotic nuclear division"/>
    <property type="evidence" value="ECO:0007669"/>
    <property type="project" value="TreeGrafter"/>
</dbReference>
<dbReference type="PANTHER" id="PTHR10740">
    <property type="entry name" value="TRANSFORMING GROWTH FACTOR ALPHA"/>
    <property type="match status" value="1"/>
</dbReference>
<evidence type="ECO:0000259" key="9">
    <source>
        <dbReference type="PROSITE" id="PS50026"/>
    </source>
</evidence>
<dbReference type="PANTHER" id="PTHR10740:SF1">
    <property type="entry name" value="PROTRANSFORMING GROWTH FACTOR ALPHA"/>
    <property type="match status" value="1"/>
</dbReference>
<evidence type="ECO:0000256" key="3">
    <source>
        <dbReference type="ARBA" id="ARBA00022536"/>
    </source>
</evidence>
<evidence type="ECO:0000256" key="7">
    <source>
        <dbReference type="PROSITE-ProRule" id="PRU00076"/>
    </source>
</evidence>
<protein>
    <submittedName>
        <fullName evidence="10">TGFA factor</fullName>
    </submittedName>
</protein>